<accession>C1F5Q4</accession>
<organism evidence="1 2">
    <name type="scientific">Acidobacterium capsulatum (strain ATCC 51196 / DSM 11244 / BCRC 80197 / JCM 7670 / NBRC 15755 / NCIMB 13165 / 161)</name>
    <dbReference type="NCBI Taxonomy" id="240015"/>
    <lineage>
        <taxon>Bacteria</taxon>
        <taxon>Pseudomonadati</taxon>
        <taxon>Acidobacteriota</taxon>
        <taxon>Terriglobia</taxon>
        <taxon>Terriglobales</taxon>
        <taxon>Acidobacteriaceae</taxon>
        <taxon>Acidobacterium</taxon>
    </lineage>
</organism>
<dbReference type="Proteomes" id="UP000002207">
    <property type="component" value="Chromosome"/>
</dbReference>
<evidence type="ECO:0000313" key="2">
    <source>
        <dbReference type="Proteomes" id="UP000002207"/>
    </source>
</evidence>
<dbReference type="KEGG" id="aca:ACP_3237"/>
<protein>
    <submittedName>
        <fullName evidence="1">Uncharacterized protein</fullName>
    </submittedName>
</protein>
<sequence>MSFKTHNLLVYRELLGFRLSGLKERGAMPLLESERPVKRGMIRARETRNQNLNTKLTEAEYQAIVRVSAADGKTAGEWMRDLALRRLRSGANDVEIVALSELVGVRLLLVNVLRTLATGQKLSTDAFDKLVDEIGTTKYDLATKLVAERRS</sequence>
<name>C1F5Q4_ACIC5</name>
<dbReference type="InParanoid" id="C1F5Q4"/>
<dbReference type="HOGENOM" id="CLU_1821165_0_0_0"/>
<reference evidence="1 2" key="1">
    <citation type="journal article" date="2009" name="Appl. Environ. Microbiol.">
        <title>Three genomes from the phylum Acidobacteria provide insight into the lifestyles of these microorganisms in soils.</title>
        <authorList>
            <person name="Ward N.L."/>
            <person name="Challacombe J.F."/>
            <person name="Janssen P.H."/>
            <person name="Henrissat B."/>
            <person name="Coutinho P.M."/>
            <person name="Wu M."/>
            <person name="Xie G."/>
            <person name="Haft D.H."/>
            <person name="Sait M."/>
            <person name="Badger J."/>
            <person name="Barabote R.D."/>
            <person name="Bradley B."/>
            <person name="Brettin T.S."/>
            <person name="Brinkac L.M."/>
            <person name="Bruce D."/>
            <person name="Creasy T."/>
            <person name="Daugherty S.C."/>
            <person name="Davidsen T.M."/>
            <person name="DeBoy R.T."/>
            <person name="Detter J.C."/>
            <person name="Dodson R.J."/>
            <person name="Durkin A.S."/>
            <person name="Ganapathy A."/>
            <person name="Gwinn-Giglio M."/>
            <person name="Han C.S."/>
            <person name="Khouri H."/>
            <person name="Kiss H."/>
            <person name="Kothari S.P."/>
            <person name="Madupu R."/>
            <person name="Nelson K.E."/>
            <person name="Nelson W.C."/>
            <person name="Paulsen I."/>
            <person name="Penn K."/>
            <person name="Ren Q."/>
            <person name="Rosovitz M.J."/>
            <person name="Selengut J.D."/>
            <person name="Shrivastava S."/>
            <person name="Sullivan S.A."/>
            <person name="Tapia R."/>
            <person name="Thompson L.S."/>
            <person name="Watkins K.L."/>
            <person name="Yang Q."/>
            <person name="Yu C."/>
            <person name="Zafar N."/>
            <person name="Zhou L."/>
            <person name="Kuske C.R."/>
        </authorList>
    </citation>
    <scope>NUCLEOTIDE SEQUENCE [LARGE SCALE GENOMIC DNA]</scope>
    <source>
        <strain evidence="2">ATCC 51196 / DSM 11244 / BCRC 80197 / JCM 7670 / NBRC 15755 / NCIMB 13165 / 161</strain>
    </source>
</reference>
<dbReference type="STRING" id="240015.ACP_3237"/>
<proteinExistence type="predicted"/>
<dbReference type="AlphaFoldDB" id="C1F5Q4"/>
<evidence type="ECO:0000313" key="1">
    <source>
        <dbReference type="EMBL" id="ACO33567.1"/>
    </source>
</evidence>
<keyword evidence="2" id="KW-1185">Reference proteome</keyword>
<dbReference type="EMBL" id="CP001472">
    <property type="protein sequence ID" value="ACO33567.1"/>
    <property type="molecule type" value="Genomic_DNA"/>
</dbReference>
<gene>
    <name evidence="1" type="ordered locus">ACP_3237</name>
</gene>